<dbReference type="EMBL" id="CAJNOG010000012">
    <property type="protein sequence ID" value="CAF0749606.1"/>
    <property type="molecule type" value="Genomic_DNA"/>
</dbReference>
<keyword evidence="2" id="KW-1133">Transmembrane helix</keyword>
<dbReference type="Proteomes" id="UP000663868">
    <property type="component" value="Unassembled WGS sequence"/>
</dbReference>
<reference evidence="3" key="1">
    <citation type="submission" date="2021-02" db="EMBL/GenBank/DDBJ databases">
        <authorList>
            <person name="Nowell W R."/>
        </authorList>
    </citation>
    <scope>NUCLEOTIDE SEQUENCE</scope>
</reference>
<proteinExistence type="predicted"/>
<name>A0A813P9M9_9BILA</name>
<accession>A0A813P9M9</accession>
<comment type="caution">
    <text evidence="3">The sequence shown here is derived from an EMBL/GenBank/DDBJ whole genome shotgun (WGS) entry which is preliminary data.</text>
</comment>
<feature type="region of interest" description="Disordered" evidence="1">
    <location>
        <begin position="1"/>
        <end position="28"/>
    </location>
</feature>
<evidence type="ECO:0000313" key="5">
    <source>
        <dbReference type="EMBL" id="CAF3908394.1"/>
    </source>
</evidence>
<evidence type="ECO:0000313" key="4">
    <source>
        <dbReference type="EMBL" id="CAF3824979.1"/>
    </source>
</evidence>
<dbReference type="EMBL" id="CAJOBB010001825">
    <property type="protein sequence ID" value="CAF3908394.1"/>
    <property type="molecule type" value="Genomic_DNA"/>
</dbReference>
<feature type="transmembrane region" description="Helical" evidence="2">
    <location>
        <begin position="117"/>
        <end position="138"/>
    </location>
</feature>
<sequence>MDNVVLTSASQISPNSGNPLSSQSVPPVASDSTTIEALLGNPLEPPPIVDETKVDGNFQTHLDVNYQAHDVALATAKANGHEQTNGLKLGAPHQMEIDDGYDHLDKTKSCCSMLNKLFLALAIVCFALFLCSIAFIVANLDGLNGKQNLHSPSRLAYPYQTGESFTSSDKLINKPYFNLTHPNRGGIIVILSRRGASVNDILIPYIDNNGRKQNRSIIFKNTNENHFGSIRFGFDEEINSFNMTNQLPLNYPFLNSYNEDWSMYGDINKPYRVRFVNGLIEVIYEFASSNINEFMMTTIVSAPLNEQVIADPTNNIYFNLRGYGNLSTHHLNLSASTPINIKTNEQIQQNQLIQGQYVDQLTNINHTFYKFDRAGIGKNYIATLTEKETKTIMNIFADHSGVIIDPFGVESSNHSMYGIRISPRQSPVYQPMSIYGPTLVVHPSQAIHTTWWQFEY</sequence>
<protein>
    <submittedName>
        <fullName evidence="3">Uncharacterized protein</fullName>
    </submittedName>
</protein>
<dbReference type="Proteomes" id="UP000663844">
    <property type="component" value="Unassembled WGS sequence"/>
</dbReference>
<gene>
    <name evidence="3" type="ORF">JYZ213_LOCUS2399</name>
    <name evidence="5" type="ORF">KXQ929_LOCUS23210</name>
    <name evidence="4" type="ORF">OXD698_LOCUS19687</name>
</gene>
<dbReference type="AlphaFoldDB" id="A0A813P9M9"/>
<dbReference type="EMBL" id="CAJOAZ010001526">
    <property type="protein sequence ID" value="CAF3824979.1"/>
    <property type="molecule type" value="Genomic_DNA"/>
</dbReference>
<organism evidence="3 6">
    <name type="scientific">Adineta steineri</name>
    <dbReference type="NCBI Taxonomy" id="433720"/>
    <lineage>
        <taxon>Eukaryota</taxon>
        <taxon>Metazoa</taxon>
        <taxon>Spiralia</taxon>
        <taxon>Gnathifera</taxon>
        <taxon>Rotifera</taxon>
        <taxon>Eurotatoria</taxon>
        <taxon>Bdelloidea</taxon>
        <taxon>Adinetida</taxon>
        <taxon>Adinetidae</taxon>
        <taxon>Adineta</taxon>
    </lineage>
</organism>
<evidence type="ECO:0000256" key="2">
    <source>
        <dbReference type="SAM" id="Phobius"/>
    </source>
</evidence>
<evidence type="ECO:0000313" key="6">
    <source>
        <dbReference type="Proteomes" id="UP000663845"/>
    </source>
</evidence>
<evidence type="ECO:0000313" key="3">
    <source>
        <dbReference type="EMBL" id="CAF0749606.1"/>
    </source>
</evidence>
<keyword evidence="2" id="KW-0812">Transmembrane</keyword>
<dbReference type="Proteomes" id="UP000663845">
    <property type="component" value="Unassembled WGS sequence"/>
</dbReference>
<keyword evidence="2" id="KW-0472">Membrane</keyword>
<evidence type="ECO:0000256" key="1">
    <source>
        <dbReference type="SAM" id="MobiDB-lite"/>
    </source>
</evidence>